<keyword evidence="2" id="KW-1185">Reference proteome</keyword>
<organism evidence="1 2">
    <name type="scientific">Jannaschia pagri</name>
    <dbReference type="NCBI Taxonomy" id="2829797"/>
    <lineage>
        <taxon>Bacteria</taxon>
        <taxon>Pseudomonadati</taxon>
        <taxon>Pseudomonadota</taxon>
        <taxon>Alphaproteobacteria</taxon>
        <taxon>Rhodobacterales</taxon>
        <taxon>Roseobacteraceae</taxon>
        <taxon>Jannaschia</taxon>
    </lineage>
</organism>
<sequence>MNVIHLPPRNRRDPLDAAIALHGPRYVLMAAMRAMLRPRARPPDTTPPVKVDHISDHIRRDIGLMPRGPAPDWTRHPF</sequence>
<evidence type="ECO:0000313" key="1">
    <source>
        <dbReference type="EMBL" id="GIT93872.1"/>
    </source>
</evidence>
<proteinExistence type="predicted"/>
<dbReference type="RefSeq" id="WP_220747374.1">
    <property type="nucleotide sequence ID" value="NZ_BPFH01000001.1"/>
</dbReference>
<protein>
    <recommendedName>
        <fullName evidence="3">DUF1127 domain-containing protein</fullName>
    </recommendedName>
</protein>
<name>A0ABQ4NHJ0_9RHOB</name>
<dbReference type="EMBL" id="BPFH01000001">
    <property type="protein sequence ID" value="GIT93872.1"/>
    <property type="molecule type" value="Genomic_DNA"/>
</dbReference>
<evidence type="ECO:0008006" key="3">
    <source>
        <dbReference type="Google" id="ProtNLM"/>
    </source>
</evidence>
<gene>
    <name evidence="1" type="ORF">JANAI62_04950</name>
</gene>
<dbReference type="Proteomes" id="UP000786693">
    <property type="component" value="Unassembled WGS sequence"/>
</dbReference>
<comment type="caution">
    <text evidence="1">The sequence shown here is derived from an EMBL/GenBank/DDBJ whole genome shotgun (WGS) entry which is preliminary data.</text>
</comment>
<accession>A0ABQ4NHJ0</accession>
<evidence type="ECO:0000313" key="2">
    <source>
        <dbReference type="Proteomes" id="UP000786693"/>
    </source>
</evidence>
<reference evidence="1 2" key="1">
    <citation type="submission" date="2021-05" db="EMBL/GenBank/DDBJ databases">
        <title>Bacteria Genome sequencing.</title>
        <authorList>
            <person name="Takabe Y."/>
            <person name="Nakajima Y."/>
            <person name="Suzuki S."/>
            <person name="Shiozaki T."/>
        </authorList>
    </citation>
    <scope>NUCLEOTIDE SEQUENCE [LARGE SCALE GENOMIC DNA]</scope>
    <source>
        <strain evidence="1 2">AI_62</strain>
    </source>
</reference>